<accession>A0A5B9W3V6</accession>
<dbReference type="Pfam" id="PF07593">
    <property type="entry name" value="UnbV_ASPIC"/>
    <property type="match status" value="1"/>
</dbReference>
<evidence type="ECO:0000259" key="3">
    <source>
        <dbReference type="Pfam" id="PF07593"/>
    </source>
</evidence>
<dbReference type="InterPro" id="IPR027039">
    <property type="entry name" value="Crtac1"/>
</dbReference>
<evidence type="ECO:0000313" key="4">
    <source>
        <dbReference type="EMBL" id="QEH34869.1"/>
    </source>
</evidence>
<dbReference type="Gene3D" id="1.25.40.10">
    <property type="entry name" value="Tetratricopeptide repeat domain"/>
    <property type="match status" value="2"/>
</dbReference>
<feature type="chain" id="PRO_5022681838" evidence="2">
    <location>
        <begin position="28"/>
        <end position="979"/>
    </location>
</feature>
<feature type="signal peptide" evidence="2">
    <location>
        <begin position="1"/>
        <end position="27"/>
    </location>
</feature>
<reference evidence="4 5" key="1">
    <citation type="submission" date="2019-08" db="EMBL/GenBank/DDBJ databases">
        <title>Deep-cultivation of Planctomycetes and their phenomic and genomic characterization uncovers novel biology.</title>
        <authorList>
            <person name="Wiegand S."/>
            <person name="Jogler M."/>
            <person name="Boedeker C."/>
            <person name="Pinto D."/>
            <person name="Vollmers J."/>
            <person name="Rivas-Marin E."/>
            <person name="Kohn T."/>
            <person name="Peeters S.H."/>
            <person name="Heuer A."/>
            <person name="Rast P."/>
            <person name="Oberbeckmann S."/>
            <person name="Bunk B."/>
            <person name="Jeske O."/>
            <person name="Meyerdierks A."/>
            <person name="Storesund J.E."/>
            <person name="Kallscheuer N."/>
            <person name="Luecker S."/>
            <person name="Lage O.M."/>
            <person name="Pohl T."/>
            <person name="Merkel B.J."/>
            <person name="Hornburger P."/>
            <person name="Mueller R.-W."/>
            <person name="Bruemmer F."/>
            <person name="Labrenz M."/>
            <person name="Spormann A.M."/>
            <person name="Op den Camp H."/>
            <person name="Overmann J."/>
            <person name="Amann R."/>
            <person name="Jetten M.S.M."/>
            <person name="Mascher T."/>
            <person name="Medema M.H."/>
            <person name="Devos D.P."/>
            <person name="Kaster A.-K."/>
            <person name="Ovreas L."/>
            <person name="Rohde M."/>
            <person name="Galperin M.Y."/>
            <person name="Jogler C."/>
        </authorList>
    </citation>
    <scope>NUCLEOTIDE SEQUENCE [LARGE SCALE GENOMIC DNA]</scope>
    <source>
        <strain evidence="4 5">OJF2</strain>
    </source>
</reference>
<proteinExistence type="predicted"/>
<dbReference type="PANTHER" id="PTHR16026">
    <property type="entry name" value="CARTILAGE ACIDIC PROTEIN 1"/>
    <property type="match status" value="1"/>
</dbReference>
<dbReference type="InterPro" id="IPR011519">
    <property type="entry name" value="UnbV_ASPIC"/>
</dbReference>
<evidence type="ECO:0000256" key="2">
    <source>
        <dbReference type="SAM" id="SignalP"/>
    </source>
</evidence>
<dbReference type="SUPFAM" id="SSF48452">
    <property type="entry name" value="TPR-like"/>
    <property type="match status" value="2"/>
</dbReference>
<keyword evidence="1 2" id="KW-0732">Signal</keyword>
<dbReference type="InterPro" id="IPR028994">
    <property type="entry name" value="Integrin_alpha_N"/>
</dbReference>
<dbReference type="InterPro" id="IPR013517">
    <property type="entry name" value="FG-GAP"/>
</dbReference>
<dbReference type="SUPFAM" id="SSF69318">
    <property type="entry name" value="Integrin alpha N-terminal domain"/>
    <property type="match status" value="1"/>
</dbReference>
<dbReference type="Pfam" id="PF13517">
    <property type="entry name" value="FG-GAP_3"/>
    <property type="match status" value="2"/>
</dbReference>
<dbReference type="Proteomes" id="UP000324233">
    <property type="component" value="Chromosome"/>
</dbReference>
<sequence length="979" mass="105213" precursor="true">MRPMLKGRRIRLCLVAAAAASAVGMGAGGTSAYNAWRAREDVDRAKKALAVRSYDKARALLADAQRRRPGDEDAIILLGALEQSLGNREAAEAAWSRLDASSPRAPDVAMLRARAALAGDRFAAAEPLLLAALRGSGKLAIEARETLVNLYKIQGRFVEARALVSAGWGSYPDPVGLLKELENLGSNNPMPVVTANAALERAARAAPDDDRVWLGRANLATRTGRFDEARALLDACLARRGDDPAVWRARFDRALAIRDADEVERALRHLPDEAVAPFEVLTLQAWFASLAGDRAEERRAYEGMLLREPGNLLAMARLADLCLAAGEADEAAALRSRRAELNRDLYEYQELLRKDDPGSIRRAARLAGRLGRTFEAHSLWSVVARREPGDAEADEAMAKLREEDARRPRGPALSEFLARLRREPGRGAGPAGGPGVAGAAPRFEDDARAAGLVFSFDNGASPLHHMPETMAGGVGLLDYDGDGWLDVYATQAGPFPPDLNAPATAGDRLFRNRRDGTFEDATASSGLAAFARGYGHGVTVGDYDGDGHPDLFITRWRRYALYRNRGDGTFEDATERAGLGGGRDWPTSAAFADLDGDGDLDLYVCHYLAWDADRPNPCWDDRKHRYSYCSPQYFPPLADHLFRNDKGRFADVTAEAGIADVDGRGMGVVAADLDGDGRVDLYVSNDQTANFLFRNRSGLKFEEVAQASGAASNGEGAYQASMGLACADADGDGLPDLAVTNFFNEYTTLYLNRGGGVFADASAEAGLATATRHRLGFGLAFLDADNDGRVDLASVNGHVDDFRPEVPFQMPAQLLMGAGGGRFADATEAAGAPWTTPRVGRGLAVGDLDNDGRVDLVVLSHDAPLAYFHNRTPGGRWLMLDLRGEGCRDAIGARVVVSAAGRRLTSWKVGGGSYQSSSDPRLHFGLGAADRVDSVEVTWPSGLVDRHGPLAVDRGYRIREGRREAEPLPGFPAPGRPGP</sequence>
<dbReference type="EMBL" id="CP042997">
    <property type="protein sequence ID" value="QEH34869.1"/>
    <property type="molecule type" value="Genomic_DNA"/>
</dbReference>
<evidence type="ECO:0000256" key="1">
    <source>
        <dbReference type="ARBA" id="ARBA00022729"/>
    </source>
</evidence>
<dbReference type="InterPro" id="IPR011990">
    <property type="entry name" value="TPR-like_helical_dom_sf"/>
</dbReference>
<gene>
    <name evidence="4" type="ORF">OJF2_34140</name>
</gene>
<organism evidence="4 5">
    <name type="scientific">Aquisphaera giovannonii</name>
    <dbReference type="NCBI Taxonomy" id="406548"/>
    <lineage>
        <taxon>Bacteria</taxon>
        <taxon>Pseudomonadati</taxon>
        <taxon>Planctomycetota</taxon>
        <taxon>Planctomycetia</taxon>
        <taxon>Isosphaerales</taxon>
        <taxon>Isosphaeraceae</taxon>
        <taxon>Aquisphaera</taxon>
    </lineage>
</organism>
<evidence type="ECO:0000313" key="5">
    <source>
        <dbReference type="Proteomes" id="UP000324233"/>
    </source>
</evidence>
<dbReference type="Pfam" id="PF14559">
    <property type="entry name" value="TPR_19"/>
    <property type="match status" value="1"/>
</dbReference>
<name>A0A5B9W3V6_9BACT</name>
<dbReference type="PANTHER" id="PTHR16026:SF0">
    <property type="entry name" value="CARTILAGE ACIDIC PROTEIN 1"/>
    <property type="match status" value="1"/>
</dbReference>
<dbReference type="KEGG" id="agv:OJF2_34140"/>
<keyword evidence="5" id="KW-1185">Reference proteome</keyword>
<dbReference type="Gene3D" id="2.130.10.130">
    <property type="entry name" value="Integrin alpha, N-terminal"/>
    <property type="match status" value="2"/>
</dbReference>
<protein>
    <submittedName>
        <fullName evidence="4">FG-GAP repeat protein</fullName>
    </submittedName>
</protein>
<dbReference type="AlphaFoldDB" id="A0A5B9W3V6"/>
<feature type="domain" description="ASPIC/UnbV" evidence="3">
    <location>
        <begin position="890"/>
        <end position="956"/>
    </location>
</feature>